<dbReference type="EC" id="2.3.1.-" evidence="1"/>
<dbReference type="PANTHER" id="PTHR15298:SF1">
    <property type="entry name" value="GLYCINE N-ACYLTRANSFERASE-LIKE PROTEIN"/>
    <property type="match status" value="1"/>
</dbReference>
<keyword evidence="1" id="KW-0808">Transferase</keyword>
<accession>A0A183J1D9</accession>
<gene>
    <name evidence="3" type="ORF">SBAD_LOCUS9687</name>
</gene>
<dbReference type="EMBL" id="UZAM01013037">
    <property type="protein sequence ID" value="VDP24993.1"/>
    <property type="molecule type" value="Genomic_DNA"/>
</dbReference>
<reference evidence="5" key="1">
    <citation type="submission" date="2016-06" db="UniProtKB">
        <authorList>
            <consortium name="WormBaseParasite"/>
        </authorList>
    </citation>
    <scope>IDENTIFICATION</scope>
</reference>
<keyword evidence="1" id="KW-0012">Acyltransferase</keyword>
<dbReference type="GO" id="GO:0005739">
    <property type="term" value="C:mitochondrion"/>
    <property type="evidence" value="ECO:0007669"/>
    <property type="project" value="InterPro"/>
</dbReference>
<evidence type="ECO:0000313" key="3">
    <source>
        <dbReference type="EMBL" id="VDP24993.1"/>
    </source>
</evidence>
<comment type="similarity">
    <text evidence="1">Belongs to the glycine N-acyltransferase family.</text>
</comment>
<dbReference type="InterPro" id="IPR013653">
    <property type="entry name" value="GCN5-like_dom"/>
</dbReference>
<dbReference type="GO" id="GO:0047961">
    <property type="term" value="F:glycine N-acyltransferase activity"/>
    <property type="evidence" value="ECO:0007669"/>
    <property type="project" value="InterPro"/>
</dbReference>
<dbReference type="InterPro" id="IPR010313">
    <property type="entry name" value="Glycine_N-acyltransferase"/>
</dbReference>
<evidence type="ECO:0000313" key="5">
    <source>
        <dbReference type="WBParaSite" id="SBAD_0001003501-mRNA-1"/>
    </source>
</evidence>
<evidence type="ECO:0000313" key="4">
    <source>
        <dbReference type="Proteomes" id="UP000270296"/>
    </source>
</evidence>
<evidence type="ECO:0000256" key="1">
    <source>
        <dbReference type="RuleBase" id="RU368002"/>
    </source>
</evidence>
<dbReference type="WBParaSite" id="SBAD_0001003501-mRNA-1">
    <property type="protein sequence ID" value="SBAD_0001003501-mRNA-1"/>
    <property type="gene ID" value="SBAD_0001003501"/>
</dbReference>
<dbReference type="AlphaFoldDB" id="A0A183J1D9"/>
<sequence>MVVELVFTHHMKHAIDHLLTMSDPYRLPVCGMVYNVVNGSLPNCHVFVDMWPNFKSMVCVRSCDEYGKPEMDFATWYSPDMVSFEGMFRKIADMRKWFNGGRGVILHYVNSECKRVLANEFNVPQTAIACDSYSLYSFDLLLNDHSAMDALDRKTQRIVDTLPDGFEVGQLQAKDIETVARFQGRKFPDKVSYYQWLIQHLPSVCVRNSEGHVVAWKLTYDSGTMGALFVLPEFRKQGLALLIAARNLKETLTKYNAIAAVAESNEPCKTMLQNHFHGKALGIEVSWIICE</sequence>
<proteinExistence type="inferred from homology"/>
<protein>
    <recommendedName>
        <fullName evidence="1">Glycine N-acyltransferase-like protein</fullName>
        <ecNumber evidence="1">2.3.1.-</ecNumber>
    </recommendedName>
</protein>
<keyword evidence="4" id="KW-1185">Reference proteome</keyword>
<dbReference type="SUPFAM" id="SSF55729">
    <property type="entry name" value="Acyl-CoA N-acyltransferases (Nat)"/>
    <property type="match status" value="1"/>
</dbReference>
<organism evidence="5">
    <name type="scientific">Soboliphyme baturini</name>
    <dbReference type="NCBI Taxonomy" id="241478"/>
    <lineage>
        <taxon>Eukaryota</taxon>
        <taxon>Metazoa</taxon>
        <taxon>Ecdysozoa</taxon>
        <taxon>Nematoda</taxon>
        <taxon>Enoplea</taxon>
        <taxon>Dorylaimia</taxon>
        <taxon>Dioctophymatida</taxon>
        <taxon>Dioctophymatoidea</taxon>
        <taxon>Soboliphymatidae</taxon>
        <taxon>Soboliphyme</taxon>
    </lineage>
</organism>
<dbReference type="PANTHER" id="PTHR15298">
    <property type="entry name" value="L-COA N-ACYLTRANSFERASE-RELATED"/>
    <property type="match status" value="1"/>
</dbReference>
<dbReference type="InterPro" id="IPR016181">
    <property type="entry name" value="Acyl_CoA_acyltransferase"/>
</dbReference>
<feature type="domain" description="GCN5-related N-acetyltransferase Rv2170-like" evidence="2">
    <location>
        <begin position="207"/>
        <end position="272"/>
    </location>
</feature>
<dbReference type="Proteomes" id="UP000270296">
    <property type="component" value="Unassembled WGS sequence"/>
</dbReference>
<reference evidence="3 4" key="2">
    <citation type="submission" date="2018-11" db="EMBL/GenBank/DDBJ databases">
        <authorList>
            <consortium name="Pathogen Informatics"/>
        </authorList>
    </citation>
    <scope>NUCLEOTIDE SEQUENCE [LARGE SCALE GENOMIC DNA]</scope>
</reference>
<dbReference type="Pfam" id="PF08445">
    <property type="entry name" value="FR47"/>
    <property type="match status" value="1"/>
</dbReference>
<evidence type="ECO:0000259" key="2">
    <source>
        <dbReference type="Pfam" id="PF08445"/>
    </source>
</evidence>
<name>A0A183J1D9_9BILA</name>
<dbReference type="OrthoDB" id="6141385at2759"/>
<dbReference type="Gene3D" id="3.40.630.30">
    <property type="match status" value="1"/>
</dbReference>